<evidence type="ECO:0000256" key="14">
    <source>
        <dbReference type="ARBA" id="ARBA00048798"/>
    </source>
</evidence>
<dbReference type="Pfam" id="PF01063">
    <property type="entry name" value="Aminotran_4"/>
    <property type="match status" value="1"/>
</dbReference>
<evidence type="ECO:0000256" key="13">
    <source>
        <dbReference type="ARBA" id="ARBA00048212"/>
    </source>
</evidence>
<dbReference type="InterPro" id="IPR036038">
    <property type="entry name" value="Aminotransferase-like"/>
</dbReference>
<keyword evidence="12" id="KW-0100">Branched-chain amino acid biosynthesis</keyword>
<dbReference type="UniPathway" id="UPA00047">
    <property type="reaction ID" value="UER00058"/>
</dbReference>
<dbReference type="PIRSF" id="PIRSF006468">
    <property type="entry name" value="BCAT1"/>
    <property type="match status" value="1"/>
</dbReference>
<accession>A0A521AK01</accession>
<comment type="catalytic activity">
    <reaction evidence="13">
        <text>L-valine + 2-oxoglutarate = 3-methyl-2-oxobutanoate + L-glutamate</text>
        <dbReference type="Rhea" id="RHEA:24813"/>
        <dbReference type="ChEBI" id="CHEBI:11851"/>
        <dbReference type="ChEBI" id="CHEBI:16810"/>
        <dbReference type="ChEBI" id="CHEBI:29985"/>
        <dbReference type="ChEBI" id="CHEBI:57762"/>
        <dbReference type="EC" id="2.6.1.42"/>
    </reaction>
</comment>
<name>A0A521AK01_9SPHI</name>
<dbReference type="NCBIfam" id="TIGR01123">
    <property type="entry name" value="ilvE_II"/>
    <property type="match status" value="1"/>
</dbReference>
<keyword evidence="10 17" id="KW-0808">Transferase</keyword>
<comment type="function">
    <text evidence="2">Acts on leucine, isoleucine and valine.</text>
</comment>
<evidence type="ECO:0000313" key="17">
    <source>
        <dbReference type="EMBL" id="SMO35097.1"/>
    </source>
</evidence>
<dbReference type="GO" id="GO:0009099">
    <property type="term" value="P:L-valine biosynthetic process"/>
    <property type="evidence" value="ECO:0007669"/>
    <property type="project" value="UniProtKB-UniPathway"/>
</dbReference>
<evidence type="ECO:0000256" key="2">
    <source>
        <dbReference type="ARBA" id="ARBA00003109"/>
    </source>
</evidence>
<dbReference type="GO" id="GO:0004084">
    <property type="term" value="F:branched-chain-amino-acid transaminase activity"/>
    <property type="evidence" value="ECO:0007669"/>
    <property type="project" value="UniProtKB-EC"/>
</dbReference>
<dbReference type="InterPro" id="IPR005786">
    <property type="entry name" value="B_amino_transII"/>
</dbReference>
<evidence type="ECO:0000256" key="6">
    <source>
        <dbReference type="ARBA" id="ARBA00009320"/>
    </source>
</evidence>
<dbReference type="InterPro" id="IPR001544">
    <property type="entry name" value="Aminotrans_IV"/>
</dbReference>
<comment type="pathway">
    <text evidence="4">Amino-acid biosynthesis; L-valine biosynthesis; L-valine from pyruvate: step 4/4.</text>
</comment>
<dbReference type="UniPathway" id="UPA00048">
    <property type="reaction ID" value="UER00073"/>
</dbReference>
<comment type="similarity">
    <text evidence="6">Belongs to the class-IV pyridoxal-phosphate-dependent aminotransferase family.</text>
</comment>
<organism evidence="17 18">
    <name type="scientific">Pedobacter westerhofensis</name>
    <dbReference type="NCBI Taxonomy" id="425512"/>
    <lineage>
        <taxon>Bacteria</taxon>
        <taxon>Pseudomonadati</taxon>
        <taxon>Bacteroidota</taxon>
        <taxon>Sphingobacteriia</taxon>
        <taxon>Sphingobacteriales</taxon>
        <taxon>Sphingobacteriaceae</taxon>
        <taxon>Pedobacter</taxon>
    </lineage>
</organism>
<dbReference type="RefSeq" id="WP_142526375.1">
    <property type="nucleotide sequence ID" value="NZ_CBCSJO010000002.1"/>
</dbReference>
<dbReference type="CDD" id="cd01557">
    <property type="entry name" value="BCAT_beta_family"/>
    <property type="match status" value="1"/>
</dbReference>
<dbReference type="InterPro" id="IPR043131">
    <property type="entry name" value="BCAT-like_N"/>
</dbReference>
<feature type="modified residue" description="N6-(pyridoxal phosphate)lysine" evidence="16">
    <location>
        <position position="184"/>
    </location>
</feature>
<evidence type="ECO:0000256" key="7">
    <source>
        <dbReference type="ARBA" id="ARBA00013053"/>
    </source>
</evidence>
<evidence type="ECO:0000256" key="8">
    <source>
        <dbReference type="ARBA" id="ARBA00022576"/>
    </source>
</evidence>
<dbReference type="Proteomes" id="UP000320300">
    <property type="component" value="Unassembled WGS sequence"/>
</dbReference>
<gene>
    <name evidence="17" type="ORF">SAMN06265348_101263</name>
</gene>
<evidence type="ECO:0000256" key="16">
    <source>
        <dbReference type="PIRSR" id="PIRSR006468-1"/>
    </source>
</evidence>
<comment type="cofactor">
    <cofactor evidence="1">
        <name>pyridoxal 5'-phosphate</name>
        <dbReference type="ChEBI" id="CHEBI:597326"/>
    </cofactor>
</comment>
<evidence type="ECO:0000313" key="18">
    <source>
        <dbReference type="Proteomes" id="UP000320300"/>
    </source>
</evidence>
<dbReference type="PANTHER" id="PTHR11825:SF44">
    <property type="entry name" value="BRANCHED-CHAIN-AMINO-ACID AMINOTRANSFERASE"/>
    <property type="match status" value="1"/>
</dbReference>
<dbReference type="NCBIfam" id="NF009897">
    <property type="entry name" value="PRK13357.1"/>
    <property type="match status" value="1"/>
</dbReference>
<evidence type="ECO:0000256" key="11">
    <source>
        <dbReference type="ARBA" id="ARBA00022898"/>
    </source>
</evidence>
<dbReference type="GO" id="GO:0009097">
    <property type="term" value="P:isoleucine biosynthetic process"/>
    <property type="evidence" value="ECO:0007669"/>
    <property type="project" value="UniProtKB-UniPathway"/>
</dbReference>
<dbReference type="AlphaFoldDB" id="A0A521AK01"/>
<evidence type="ECO:0000256" key="12">
    <source>
        <dbReference type="ARBA" id="ARBA00023304"/>
    </source>
</evidence>
<evidence type="ECO:0000256" key="1">
    <source>
        <dbReference type="ARBA" id="ARBA00001933"/>
    </source>
</evidence>
<evidence type="ECO:0000256" key="10">
    <source>
        <dbReference type="ARBA" id="ARBA00022679"/>
    </source>
</evidence>
<keyword evidence="9" id="KW-0028">Amino-acid biosynthesis</keyword>
<dbReference type="PANTHER" id="PTHR11825">
    <property type="entry name" value="SUBGROUP IIII AMINOTRANSFERASE"/>
    <property type="match status" value="1"/>
</dbReference>
<evidence type="ECO:0000256" key="9">
    <source>
        <dbReference type="ARBA" id="ARBA00022605"/>
    </source>
</evidence>
<evidence type="ECO:0000256" key="4">
    <source>
        <dbReference type="ARBA" id="ARBA00004931"/>
    </source>
</evidence>
<evidence type="ECO:0000256" key="3">
    <source>
        <dbReference type="ARBA" id="ARBA00004824"/>
    </source>
</evidence>
<dbReference type="SUPFAM" id="SSF56752">
    <property type="entry name" value="D-aminoacid aminotransferase-like PLP-dependent enzymes"/>
    <property type="match status" value="1"/>
</dbReference>
<comment type="catalytic activity">
    <reaction evidence="14">
        <text>L-isoleucine + 2-oxoglutarate = (S)-3-methyl-2-oxopentanoate + L-glutamate</text>
        <dbReference type="Rhea" id="RHEA:24801"/>
        <dbReference type="ChEBI" id="CHEBI:16810"/>
        <dbReference type="ChEBI" id="CHEBI:29985"/>
        <dbReference type="ChEBI" id="CHEBI:35146"/>
        <dbReference type="ChEBI" id="CHEBI:58045"/>
        <dbReference type="EC" id="2.6.1.42"/>
    </reaction>
</comment>
<dbReference type="EMBL" id="FXTN01000001">
    <property type="protein sequence ID" value="SMO35097.1"/>
    <property type="molecule type" value="Genomic_DNA"/>
</dbReference>
<dbReference type="InterPro" id="IPR033939">
    <property type="entry name" value="BCAT_family"/>
</dbReference>
<dbReference type="InterPro" id="IPR043132">
    <property type="entry name" value="BCAT-like_C"/>
</dbReference>
<dbReference type="EC" id="2.6.1.42" evidence="7"/>
<evidence type="ECO:0000256" key="5">
    <source>
        <dbReference type="ARBA" id="ARBA00005072"/>
    </source>
</evidence>
<sequence>MIATESSTATKPTTTFGTQLSPHMFIGRYSGGQWQTPEIMPYQNINIAPTNLALHYGQSVFEGMKAFRMKDGNVSVFRMKKHHERFNRTMERMCIPPLSYDYFANGIKELVALDESSVPAENGSSLYIRPFVFATDESFGVKVSDTYAFIIFTGPVAALYGKPVKVKVETEYTRAAEGGTGAVKCAGNYAAALYPTFLAKQDGYDQLLWTDSKNHEFIEESGTMNVMFVINDTLVTPALSGTILDGVTRSSLIQVAQDLGYRVQQRKISFHELIAASADGSLTEAFGAGTAAVISSISVINILGKDYTLPATDENSLSIKLRDQLEAIRRGDIADQHNWNTIVPANR</sequence>
<proteinExistence type="inferred from homology"/>
<dbReference type="GO" id="GO:0009098">
    <property type="term" value="P:L-leucine biosynthetic process"/>
    <property type="evidence" value="ECO:0007669"/>
    <property type="project" value="UniProtKB-UniPathway"/>
</dbReference>
<protein>
    <recommendedName>
        <fullName evidence="7">branched-chain-amino-acid transaminase</fullName>
        <ecNumber evidence="7">2.6.1.42</ecNumber>
    </recommendedName>
</protein>
<reference evidence="17 18" key="1">
    <citation type="submission" date="2017-05" db="EMBL/GenBank/DDBJ databases">
        <authorList>
            <person name="Varghese N."/>
            <person name="Submissions S."/>
        </authorList>
    </citation>
    <scope>NUCLEOTIDE SEQUENCE [LARGE SCALE GENOMIC DNA]</scope>
    <source>
        <strain evidence="17 18">DSM 19036</strain>
    </source>
</reference>
<dbReference type="OrthoDB" id="9804984at2"/>
<comment type="catalytic activity">
    <reaction evidence="15">
        <text>L-leucine + 2-oxoglutarate = 4-methyl-2-oxopentanoate + L-glutamate</text>
        <dbReference type="Rhea" id="RHEA:18321"/>
        <dbReference type="ChEBI" id="CHEBI:16810"/>
        <dbReference type="ChEBI" id="CHEBI:17865"/>
        <dbReference type="ChEBI" id="CHEBI:29985"/>
        <dbReference type="ChEBI" id="CHEBI:57427"/>
        <dbReference type="EC" id="2.6.1.42"/>
    </reaction>
</comment>
<dbReference type="Gene3D" id="3.30.470.10">
    <property type="match status" value="1"/>
</dbReference>
<keyword evidence="18" id="KW-1185">Reference proteome</keyword>
<dbReference type="Gene3D" id="3.20.10.10">
    <property type="entry name" value="D-amino Acid Aminotransferase, subunit A, domain 2"/>
    <property type="match status" value="1"/>
</dbReference>
<keyword evidence="11" id="KW-0663">Pyridoxal phosphate</keyword>
<dbReference type="UniPathway" id="UPA00049">
    <property type="reaction ID" value="UER00062"/>
</dbReference>
<comment type="pathway">
    <text evidence="3">Amino-acid biosynthesis; L-isoleucine biosynthesis; L-isoleucine from 2-oxobutanoate: step 4/4.</text>
</comment>
<comment type="pathway">
    <text evidence="5">Amino-acid biosynthesis; L-leucine biosynthesis; L-leucine from 3-methyl-2-oxobutanoate: step 4/4.</text>
</comment>
<evidence type="ECO:0000256" key="15">
    <source>
        <dbReference type="ARBA" id="ARBA00049229"/>
    </source>
</evidence>
<keyword evidence="8 17" id="KW-0032">Aminotransferase</keyword>